<reference evidence="1" key="2">
    <citation type="journal article" date="2015" name="Fish Shellfish Immunol.">
        <title>Early steps in the European eel (Anguilla anguilla)-Vibrio vulnificus interaction in the gills: Role of the RtxA13 toxin.</title>
        <authorList>
            <person name="Callol A."/>
            <person name="Pajuelo D."/>
            <person name="Ebbesson L."/>
            <person name="Teles M."/>
            <person name="MacKenzie S."/>
            <person name="Amaro C."/>
        </authorList>
    </citation>
    <scope>NUCLEOTIDE SEQUENCE</scope>
</reference>
<accession>A0A0E9RFR9</accession>
<reference evidence="1" key="1">
    <citation type="submission" date="2014-11" db="EMBL/GenBank/DDBJ databases">
        <authorList>
            <person name="Amaro Gonzalez C."/>
        </authorList>
    </citation>
    <scope>NUCLEOTIDE SEQUENCE</scope>
</reference>
<organism evidence="1">
    <name type="scientific">Anguilla anguilla</name>
    <name type="common">European freshwater eel</name>
    <name type="synonym">Muraena anguilla</name>
    <dbReference type="NCBI Taxonomy" id="7936"/>
    <lineage>
        <taxon>Eukaryota</taxon>
        <taxon>Metazoa</taxon>
        <taxon>Chordata</taxon>
        <taxon>Craniata</taxon>
        <taxon>Vertebrata</taxon>
        <taxon>Euteleostomi</taxon>
        <taxon>Actinopterygii</taxon>
        <taxon>Neopterygii</taxon>
        <taxon>Teleostei</taxon>
        <taxon>Anguilliformes</taxon>
        <taxon>Anguillidae</taxon>
        <taxon>Anguilla</taxon>
    </lineage>
</organism>
<dbReference type="EMBL" id="GBXM01081282">
    <property type="protein sequence ID" value="JAH27295.1"/>
    <property type="molecule type" value="Transcribed_RNA"/>
</dbReference>
<proteinExistence type="predicted"/>
<protein>
    <submittedName>
        <fullName evidence="1">Uncharacterized protein</fullName>
    </submittedName>
</protein>
<sequence length="21" mass="2593">MCQVYYTCVYSLICLFKRVFL</sequence>
<evidence type="ECO:0000313" key="1">
    <source>
        <dbReference type="EMBL" id="JAH27295.1"/>
    </source>
</evidence>
<dbReference type="AlphaFoldDB" id="A0A0E9RFR9"/>
<name>A0A0E9RFR9_ANGAN</name>